<reference evidence="1 2" key="1">
    <citation type="submission" date="2017-07" db="EMBL/GenBank/DDBJ databases">
        <title>Mechanisms for carbon and nitrogen cycling indicate functional differentiation within the Candidate Phyla Radiation.</title>
        <authorList>
            <person name="Danczak R.E."/>
            <person name="Johnston M.D."/>
            <person name="Kenah C."/>
            <person name="Slattery M."/>
            <person name="Wrighton K.C."/>
            <person name="Wilkins M.J."/>
        </authorList>
    </citation>
    <scope>NUCLEOTIDE SEQUENCE [LARGE SCALE GENOMIC DNA]</scope>
    <source>
        <strain evidence="1">Licking1014_85</strain>
    </source>
</reference>
<sequence length="200" mass="23555">MRQGQITKNPRMYIHNWWTLFCKFLETLIGDFDANNKREASFSRSLYYLSNIVQENLETLIKMRRIQNRQNLSMLDLKNKLLAFSFDSFFTQEEIIQALMAEANDLYKEYFGRIPRYLNSLSNIQLEQLISSLCFEAFFDLFGIIFNGSNFVTEDQFICREVGLCHTISGSYPEKIDTCNQRMTFLLGQVMKEVVRVNPN</sequence>
<organism evidence="1 2">
    <name type="scientific">Candidatus Berkelbacteria bacterium Licking1014_85</name>
    <dbReference type="NCBI Taxonomy" id="2017148"/>
    <lineage>
        <taxon>Bacteria</taxon>
        <taxon>Candidatus Berkelbacteria</taxon>
    </lineage>
</organism>
<proteinExistence type="predicted"/>
<gene>
    <name evidence="1" type="ORF">CEN91_228</name>
</gene>
<evidence type="ECO:0000313" key="2">
    <source>
        <dbReference type="Proteomes" id="UP000315589"/>
    </source>
</evidence>
<comment type="caution">
    <text evidence="1">The sequence shown here is derived from an EMBL/GenBank/DDBJ whole genome shotgun (WGS) entry which is preliminary data.</text>
</comment>
<evidence type="ECO:0000313" key="1">
    <source>
        <dbReference type="EMBL" id="TSC93518.1"/>
    </source>
</evidence>
<accession>A0A554LKW8</accession>
<dbReference type="Proteomes" id="UP000315589">
    <property type="component" value="Unassembled WGS sequence"/>
</dbReference>
<dbReference type="AlphaFoldDB" id="A0A554LKW8"/>
<name>A0A554LKW8_9BACT</name>
<dbReference type="EMBL" id="VMGI01000025">
    <property type="protein sequence ID" value="TSC93518.1"/>
    <property type="molecule type" value="Genomic_DNA"/>
</dbReference>
<protein>
    <submittedName>
        <fullName evidence="1">Uncharacterized protein</fullName>
    </submittedName>
</protein>